<reference evidence="2" key="1">
    <citation type="journal article" date="2018" name="Gigascience">
        <title>Genome assembly of the Pink Ipe (Handroanthus impetiginosus, Bignoniaceae), a highly valued, ecologically keystone Neotropical timber forest tree.</title>
        <authorList>
            <person name="Silva-Junior O.B."/>
            <person name="Grattapaglia D."/>
            <person name="Novaes E."/>
            <person name="Collevatti R.G."/>
        </authorList>
    </citation>
    <scope>NUCLEOTIDE SEQUENCE [LARGE SCALE GENOMIC DNA]</scope>
    <source>
        <strain evidence="2">cv. UFG-1</strain>
    </source>
</reference>
<comment type="caution">
    <text evidence="1">The sequence shown here is derived from an EMBL/GenBank/DDBJ whole genome shotgun (WGS) entry which is preliminary data.</text>
</comment>
<evidence type="ECO:0000313" key="1">
    <source>
        <dbReference type="EMBL" id="PIN27206.1"/>
    </source>
</evidence>
<gene>
    <name evidence="1" type="ORF">CDL12_00030</name>
</gene>
<proteinExistence type="predicted"/>
<name>A0A2G9IBS4_9LAMI</name>
<organism evidence="1 2">
    <name type="scientific">Handroanthus impetiginosus</name>
    <dbReference type="NCBI Taxonomy" id="429701"/>
    <lineage>
        <taxon>Eukaryota</taxon>
        <taxon>Viridiplantae</taxon>
        <taxon>Streptophyta</taxon>
        <taxon>Embryophyta</taxon>
        <taxon>Tracheophyta</taxon>
        <taxon>Spermatophyta</taxon>
        <taxon>Magnoliopsida</taxon>
        <taxon>eudicotyledons</taxon>
        <taxon>Gunneridae</taxon>
        <taxon>Pentapetalae</taxon>
        <taxon>asterids</taxon>
        <taxon>lamiids</taxon>
        <taxon>Lamiales</taxon>
        <taxon>Bignoniaceae</taxon>
        <taxon>Crescentiina</taxon>
        <taxon>Tabebuia alliance</taxon>
        <taxon>Handroanthus</taxon>
    </lineage>
</organism>
<dbReference type="AlphaFoldDB" id="A0A2G9IBS4"/>
<evidence type="ECO:0000313" key="2">
    <source>
        <dbReference type="Proteomes" id="UP000231279"/>
    </source>
</evidence>
<protein>
    <submittedName>
        <fullName evidence="1">Uncharacterized protein</fullName>
    </submittedName>
</protein>
<accession>A0A2G9IBS4</accession>
<dbReference type="EMBL" id="NKXS01000002">
    <property type="protein sequence ID" value="PIN27206.1"/>
    <property type="molecule type" value="Genomic_DNA"/>
</dbReference>
<keyword evidence="2" id="KW-1185">Reference proteome</keyword>
<sequence length="91" mass="10626">MKISKRWKVLPEISRSRPGPGVEKALSLDYPPTSVKEYLLIIGNLVTNDLGPYPASNEYSPWKRRVFLYFLRRSNQPLNVYLEVFVEINEK</sequence>
<dbReference type="Proteomes" id="UP000231279">
    <property type="component" value="Unassembled WGS sequence"/>
</dbReference>